<organism evidence="1 2">
    <name type="scientific">Aphis craccivora</name>
    <name type="common">Cowpea aphid</name>
    <dbReference type="NCBI Taxonomy" id="307492"/>
    <lineage>
        <taxon>Eukaryota</taxon>
        <taxon>Metazoa</taxon>
        <taxon>Ecdysozoa</taxon>
        <taxon>Arthropoda</taxon>
        <taxon>Hexapoda</taxon>
        <taxon>Insecta</taxon>
        <taxon>Pterygota</taxon>
        <taxon>Neoptera</taxon>
        <taxon>Paraneoptera</taxon>
        <taxon>Hemiptera</taxon>
        <taxon>Sternorrhyncha</taxon>
        <taxon>Aphidomorpha</taxon>
        <taxon>Aphidoidea</taxon>
        <taxon>Aphididae</taxon>
        <taxon>Aphidini</taxon>
        <taxon>Aphis</taxon>
        <taxon>Aphis</taxon>
    </lineage>
</organism>
<evidence type="ECO:0000313" key="2">
    <source>
        <dbReference type="Proteomes" id="UP000478052"/>
    </source>
</evidence>
<gene>
    <name evidence="1" type="ORF">FWK35_00010573</name>
</gene>
<comment type="caution">
    <text evidence="1">The sequence shown here is derived from an EMBL/GenBank/DDBJ whole genome shotgun (WGS) entry which is preliminary data.</text>
</comment>
<accession>A0A6G0ZPR9</accession>
<dbReference type="Proteomes" id="UP000478052">
    <property type="component" value="Unassembled WGS sequence"/>
</dbReference>
<keyword evidence="2" id="KW-1185">Reference proteome</keyword>
<dbReference type="AlphaFoldDB" id="A0A6G0ZPR9"/>
<proteinExistence type="predicted"/>
<sequence length="189" mass="22468">MRIMLSGRAWEAIYCMYSQLHNETIKMSCGKFATSNCQFLTKTKNSEQSDECIDFTSYVFFFVSIYTRTFRNNASIFNFSTFSGSKVNLVGALGRSYFVISNSFQKHRLNFQKVPYDSNFYEICRKRENLQRNDNDLSSNDFKYFISRRYLKNLPIFIDNRNFQFFLKIFGPIKILENLRVENSIRDFP</sequence>
<reference evidence="1 2" key="1">
    <citation type="submission" date="2019-08" db="EMBL/GenBank/DDBJ databases">
        <title>Whole genome of Aphis craccivora.</title>
        <authorList>
            <person name="Voronova N.V."/>
            <person name="Shulinski R.S."/>
            <person name="Bandarenka Y.V."/>
            <person name="Zhorov D.G."/>
            <person name="Warner D."/>
        </authorList>
    </citation>
    <scope>NUCLEOTIDE SEQUENCE [LARGE SCALE GENOMIC DNA]</scope>
    <source>
        <strain evidence="1">180601</strain>
        <tissue evidence="1">Whole Body</tissue>
    </source>
</reference>
<name>A0A6G0ZPR9_APHCR</name>
<evidence type="ECO:0000313" key="1">
    <source>
        <dbReference type="EMBL" id="KAF0773282.1"/>
    </source>
</evidence>
<protein>
    <submittedName>
        <fullName evidence="1">Uncharacterized protein</fullName>
    </submittedName>
</protein>
<dbReference type="EMBL" id="VUJU01000077">
    <property type="protein sequence ID" value="KAF0773282.1"/>
    <property type="molecule type" value="Genomic_DNA"/>
</dbReference>